<name>A0A4P7HL02_9RHOB</name>
<dbReference type="Gene3D" id="3.30.530.20">
    <property type="match status" value="1"/>
</dbReference>
<dbReference type="AlphaFoldDB" id="A0A4P7HL02"/>
<proteinExistence type="predicted"/>
<reference evidence="1" key="2">
    <citation type="journal article" date="2020" name="Int. J. Syst. Evol. Microbiol.">
        <title>Paracoccus liaowanqingii sp. nov., isolated from Tibetan antelope (Pantholops hodgsonii).</title>
        <authorList>
            <person name="Li J."/>
            <person name="Lu S."/>
            <person name="Jin D."/>
            <person name="Yang J."/>
            <person name="Lai X.H."/>
            <person name="Huang Y."/>
            <person name="Tian Z."/>
            <person name="Dong K."/>
            <person name="Zhang S."/>
            <person name="Lei W."/>
            <person name="Pu J."/>
            <person name="Zhang G."/>
            <person name="Wu X."/>
            <person name="Huang Y."/>
            <person name="Ren Z."/>
            <person name="Wang S."/>
            <person name="Xu J."/>
        </authorList>
    </citation>
    <scope>NUCLEOTIDE SEQUENCE</scope>
    <source>
        <strain evidence="1">2251</strain>
    </source>
</reference>
<evidence type="ECO:0000313" key="2">
    <source>
        <dbReference type="EMBL" id="TGN68544.1"/>
    </source>
</evidence>
<accession>A0A4Z1CSR8</accession>
<dbReference type="Proteomes" id="UP000297972">
    <property type="component" value="Unassembled WGS sequence"/>
</dbReference>
<gene>
    <name evidence="1" type="ORF">E4191_09235</name>
    <name evidence="2" type="ORF">E4L95_00895</name>
</gene>
<dbReference type="EMBL" id="SRPG01000004">
    <property type="protein sequence ID" value="TGN68544.1"/>
    <property type="molecule type" value="Genomic_DNA"/>
</dbReference>
<reference evidence="3 4" key="1">
    <citation type="submission" date="2019-03" db="EMBL/GenBank/DDBJ databases">
        <authorList>
            <person name="Li J."/>
        </authorList>
    </citation>
    <scope>NUCLEOTIDE SEQUENCE [LARGE SCALE GENOMIC DNA]</scope>
    <source>
        <strain evidence="3">2251</strain>
        <strain evidence="2 4">3058</strain>
    </source>
</reference>
<dbReference type="OrthoDB" id="7860307at2"/>
<dbReference type="Proteomes" id="UP000296374">
    <property type="component" value="Chromosome"/>
</dbReference>
<keyword evidence="4" id="KW-1185">Reference proteome</keyword>
<evidence type="ECO:0000313" key="3">
    <source>
        <dbReference type="Proteomes" id="UP000296374"/>
    </source>
</evidence>
<dbReference type="SUPFAM" id="SSF55961">
    <property type="entry name" value="Bet v1-like"/>
    <property type="match status" value="1"/>
</dbReference>
<dbReference type="InterPro" id="IPR023393">
    <property type="entry name" value="START-like_dom_sf"/>
</dbReference>
<accession>A0A4P7HL02</accession>
<dbReference type="RefSeq" id="WP_135313161.1">
    <property type="nucleotide sequence ID" value="NZ_CP038439.1"/>
</dbReference>
<sequence>MKFSTRIDTDLPAERLFESIGDFETLERMLIGRGASVTRIDPSNDPSIGMGWNIRFDWRGKARHLLLQVTRFDRPEQMAMVGRSDALDISINTNVVPLSRARSRLICETEIKPRNMRARLMLQTAKLGKGQLDRRYHRRIEEFVGQMCGTGA</sequence>
<protein>
    <recommendedName>
        <fullName evidence="5">SRPBCC family protein</fullName>
    </recommendedName>
</protein>
<evidence type="ECO:0000313" key="4">
    <source>
        <dbReference type="Proteomes" id="UP000297972"/>
    </source>
</evidence>
<organism evidence="1 3">
    <name type="scientific">Paracoccus liaowanqingii</name>
    <dbReference type="NCBI Taxonomy" id="2560053"/>
    <lineage>
        <taxon>Bacteria</taxon>
        <taxon>Pseudomonadati</taxon>
        <taxon>Pseudomonadota</taxon>
        <taxon>Alphaproteobacteria</taxon>
        <taxon>Rhodobacterales</taxon>
        <taxon>Paracoccaceae</taxon>
        <taxon>Paracoccus</taxon>
    </lineage>
</organism>
<evidence type="ECO:0000313" key="1">
    <source>
        <dbReference type="EMBL" id="QBX34874.1"/>
    </source>
</evidence>
<evidence type="ECO:0008006" key="5">
    <source>
        <dbReference type="Google" id="ProtNLM"/>
    </source>
</evidence>
<dbReference type="KEGG" id="plia:E4191_09235"/>
<dbReference type="EMBL" id="CP038439">
    <property type="protein sequence ID" value="QBX34874.1"/>
    <property type="molecule type" value="Genomic_DNA"/>
</dbReference>